<gene>
    <name evidence="1" type="ORF">BOLC8T47333H</name>
</gene>
<protein>
    <submittedName>
        <fullName evidence="1">Uncharacterized protein</fullName>
    </submittedName>
</protein>
<organism evidence="1">
    <name type="scientific">Brassica oleracea</name>
    <name type="common">Wild cabbage</name>
    <dbReference type="NCBI Taxonomy" id="3712"/>
    <lineage>
        <taxon>Eukaryota</taxon>
        <taxon>Viridiplantae</taxon>
        <taxon>Streptophyta</taxon>
        <taxon>Embryophyta</taxon>
        <taxon>Tracheophyta</taxon>
        <taxon>Spermatophyta</taxon>
        <taxon>Magnoliopsida</taxon>
        <taxon>eudicotyledons</taxon>
        <taxon>Gunneridae</taxon>
        <taxon>Pentapetalae</taxon>
        <taxon>rosids</taxon>
        <taxon>malvids</taxon>
        <taxon>Brassicales</taxon>
        <taxon>Brassicaceae</taxon>
        <taxon>Brassiceae</taxon>
        <taxon>Brassica</taxon>
    </lineage>
</organism>
<accession>A0A3P6G2X1</accession>
<sequence length="47" mass="5494">MSESESHSQFLLIDSPRIKHIVIDYSFGDSFSLRSSDHLQCILLFFF</sequence>
<evidence type="ECO:0000313" key="1">
    <source>
        <dbReference type="EMBL" id="VDD54104.1"/>
    </source>
</evidence>
<dbReference type="EMBL" id="LR031879">
    <property type="protein sequence ID" value="VDD54104.1"/>
    <property type="molecule type" value="Genomic_DNA"/>
</dbReference>
<proteinExistence type="predicted"/>
<name>A0A3P6G2X1_BRAOL</name>
<reference evidence="1" key="1">
    <citation type="submission" date="2018-11" db="EMBL/GenBank/DDBJ databases">
        <authorList>
            <consortium name="Genoscope - CEA"/>
            <person name="William W."/>
        </authorList>
    </citation>
    <scope>NUCLEOTIDE SEQUENCE</scope>
</reference>
<dbReference type="AlphaFoldDB" id="A0A3P6G2X1"/>